<gene>
    <name evidence="2" type="ORF">F8C67_07240</name>
</gene>
<dbReference type="EMBL" id="WBVO01000004">
    <property type="protein sequence ID" value="KAB2810374.1"/>
    <property type="molecule type" value="Genomic_DNA"/>
</dbReference>
<evidence type="ECO:0000256" key="1">
    <source>
        <dbReference type="SAM" id="Coils"/>
    </source>
</evidence>
<name>A0A6N6RIY6_9FLAO</name>
<proteinExistence type="predicted"/>
<comment type="caution">
    <text evidence="2">The sequence shown here is derived from an EMBL/GenBank/DDBJ whole genome shotgun (WGS) entry which is preliminary data.</text>
</comment>
<keyword evidence="1" id="KW-0175">Coiled coil</keyword>
<sequence length="101" mass="11682">MKSITLIDSTYEPKEAKEVLLSLIRDKIEFLNRKILRKAECEGLECTHSKQRVAELTKELEELRGMFNVIESENVTCELKSDVRLTIRNSEGVEVELETQL</sequence>
<keyword evidence="3" id="KW-1185">Reference proteome</keyword>
<evidence type="ECO:0000313" key="2">
    <source>
        <dbReference type="EMBL" id="KAB2810374.1"/>
    </source>
</evidence>
<evidence type="ECO:0000313" key="3">
    <source>
        <dbReference type="Proteomes" id="UP000468650"/>
    </source>
</evidence>
<dbReference type="Proteomes" id="UP000468650">
    <property type="component" value="Unassembled WGS sequence"/>
</dbReference>
<reference evidence="2 3" key="1">
    <citation type="submission" date="2019-09" db="EMBL/GenBank/DDBJ databases">
        <title>Genomes of family Cryomorphaceae.</title>
        <authorList>
            <person name="Bowman J.P."/>
        </authorList>
    </citation>
    <scope>NUCLEOTIDE SEQUENCE [LARGE SCALE GENOMIC DNA]</scope>
    <source>
        <strain evidence="2 3">LMG 25704</strain>
    </source>
</reference>
<protein>
    <submittedName>
        <fullName evidence="2">Uncharacterized protein</fullName>
    </submittedName>
</protein>
<dbReference type="RefSeq" id="WP_151667163.1">
    <property type="nucleotide sequence ID" value="NZ_WBVO01000004.1"/>
</dbReference>
<feature type="coiled-coil region" evidence="1">
    <location>
        <begin position="46"/>
        <end position="73"/>
    </location>
</feature>
<accession>A0A6N6RIY6</accession>
<dbReference type="OrthoDB" id="680899at2"/>
<dbReference type="AlphaFoldDB" id="A0A6N6RIY6"/>
<organism evidence="2 3">
    <name type="scientific">Phaeocystidibacter luteus</name>
    <dbReference type="NCBI Taxonomy" id="911197"/>
    <lineage>
        <taxon>Bacteria</taxon>
        <taxon>Pseudomonadati</taxon>
        <taxon>Bacteroidota</taxon>
        <taxon>Flavobacteriia</taxon>
        <taxon>Flavobacteriales</taxon>
        <taxon>Phaeocystidibacteraceae</taxon>
        <taxon>Phaeocystidibacter</taxon>
    </lineage>
</organism>